<reference evidence="1 2" key="1">
    <citation type="submission" date="2019-07" db="EMBL/GenBank/DDBJ databases">
        <title>Diversity of Bacteria from Kongsfjorden, Arctic.</title>
        <authorList>
            <person name="Yu Y."/>
        </authorList>
    </citation>
    <scope>NUCLEOTIDE SEQUENCE [LARGE SCALE GENOMIC DNA]</scope>
    <source>
        <strain evidence="1 2">SM1928</strain>
    </source>
</reference>
<comment type="caution">
    <text evidence="1">The sequence shown here is derived from an EMBL/GenBank/DDBJ whole genome shotgun (WGS) entry which is preliminary data.</text>
</comment>
<organism evidence="1 2">
    <name type="scientific">Paenarthrobacter nitroguajacolicus</name>
    <name type="common">Arthrobacter nitroguajacolicus</name>
    <dbReference type="NCBI Taxonomy" id="211146"/>
    <lineage>
        <taxon>Bacteria</taxon>
        <taxon>Bacillati</taxon>
        <taxon>Actinomycetota</taxon>
        <taxon>Actinomycetes</taxon>
        <taxon>Micrococcales</taxon>
        <taxon>Micrococcaceae</taxon>
        <taxon>Paenarthrobacter</taxon>
    </lineage>
</organism>
<dbReference type="OrthoDB" id="4804869at2"/>
<dbReference type="RefSeq" id="WP_144651364.1">
    <property type="nucleotide sequence ID" value="NZ_VNFK01000010.1"/>
</dbReference>
<dbReference type="Pfam" id="PF19586">
    <property type="entry name" value="DUF6093"/>
    <property type="match status" value="1"/>
</dbReference>
<sequence length="143" mass="15939">MSPLPGYKVIPPRWAEHHRPVANSTMGAPCVIKRISDGPPPFPLPEDWSNDETIHSTLCRVQELKNEGGGTPGEQPTTERRYLVPLPLTNTEGVALPELRAGEQGDVIHTIGRQLRIVQIMFGSLEWERDVICVDNQTQQNPD</sequence>
<protein>
    <submittedName>
        <fullName evidence="1">Uncharacterized protein</fullName>
    </submittedName>
</protein>
<accession>A0A558GXH4</accession>
<dbReference type="EMBL" id="VNFK01000010">
    <property type="protein sequence ID" value="TVU61577.1"/>
    <property type="molecule type" value="Genomic_DNA"/>
</dbReference>
<gene>
    <name evidence="1" type="ORF">FQP90_13635</name>
</gene>
<dbReference type="Proteomes" id="UP000316500">
    <property type="component" value="Unassembled WGS sequence"/>
</dbReference>
<proteinExistence type="predicted"/>
<evidence type="ECO:0000313" key="1">
    <source>
        <dbReference type="EMBL" id="TVU61577.1"/>
    </source>
</evidence>
<evidence type="ECO:0000313" key="2">
    <source>
        <dbReference type="Proteomes" id="UP000316500"/>
    </source>
</evidence>
<dbReference type="AlphaFoldDB" id="A0A558GXH4"/>
<name>A0A558GXH4_PAENT</name>
<dbReference type="InterPro" id="IPR046075">
    <property type="entry name" value="DUF6093"/>
</dbReference>